<evidence type="ECO:0000313" key="2">
    <source>
        <dbReference type="EnsemblPlants" id="OMERI03G08570.9"/>
    </source>
</evidence>
<proteinExistence type="predicted"/>
<dbReference type="Gramene" id="OMERI03G08570.9">
    <property type="protein sequence ID" value="OMERI03G08570.9"/>
    <property type="gene ID" value="OMERI03G08570"/>
</dbReference>
<feature type="compositionally biased region" description="Polar residues" evidence="1">
    <location>
        <begin position="157"/>
        <end position="170"/>
    </location>
</feature>
<evidence type="ECO:0000313" key="3">
    <source>
        <dbReference type="Proteomes" id="UP000008021"/>
    </source>
</evidence>
<dbReference type="EnsemblPlants" id="OMERI03G08570.9">
    <property type="protein sequence ID" value="OMERI03G08570.9"/>
    <property type="gene ID" value="OMERI03G08570"/>
</dbReference>
<keyword evidence="3" id="KW-1185">Reference proteome</keyword>
<dbReference type="HOGENOM" id="CLU_1573132_0_0_1"/>
<reference evidence="2" key="2">
    <citation type="submission" date="2018-05" db="EMBL/GenBank/DDBJ databases">
        <title>OmerRS3 (Oryza meridionalis Reference Sequence Version 3).</title>
        <authorList>
            <person name="Zhang J."/>
            <person name="Kudrna D."/>
            <person name="Lee S."/>
            <person name="Talag J."/>
            <person name="Welchert J."/>
            <person name="Wing R.A."/>
        </authorList>
    </citation>
    <scope>NUCLEOTIDE SEQUENCE [LARGE SCALE GENOMIC DNA]</scope>
    <source>
        <strain evidence="2">cv. OR44</strain>
    </source>
</reference>
<evidence type="ECO:0000256" key="1">
    <source>
        <dbReference type="SAM" id="MobiDB-lite"/>
    </source>
</evidence>
<protein>
    <submittedName>
        <fullName evidence="2">Uncharacterized protein</fullName>
    </submittedName>
</protein>
<feature type="region of interest" description="Disordered" evidence="1">
    <location>
        <begin position="149"/>
        <end position="170"/>
    </location>
</feature>
<sequence length="170" mass="17604">MVAAGWQVEEWQAKQHSNPNKPAHGGVSSPRNRACGEHELVCGTCCPCVVPGTPAAVTQNPIGSAKRYVSTDLPGVRGVPTCDLRCATRLPLYALALSTVAPPSSASPLYGHPVSAMTMSTPLYPLASSAARMASSCASNMLVSPDPASTRPGFGWNRQNASVSGRVSDA</sequence>
<organism evidence="2">
    <name type="scientific">Oryza meridionalis</name>
    <dbReference type="NCBI Taxonomy" id="40149"/>
    <lineage>
        <taxon>Eukaryota</taxon>
        <taxon>Viridiplantae</taxon>
        <taxon>Streptophyta</taxon>
        <taxon>Embryophyta</taxon>
        <taxon>Tracheophyta</taxon>
        <taxon>Spermatophyta</taxon>
        <taxon>Magnoliopsida</taxon>
        <taxon>Liliopsida</taxon>
        <taxon>Poales</taxon>
        <taxon>Poaceae</taxon>
        <taxon>BOP clade</taxon>
        <taxon>Oryzoideae</taxon>
        <taxon>Oryzeae</taxon>
        <taxon>Oryzinae</taxon>
        <taxon>Oryza</taxon>
    </lineage>
</organism>
<dbReference type="AlphaFoldDB" id="A0A0E0CXG3"/>
<reference evidence="2" key="1">
    <citation type="submission" date="2015-04" db="UniProtKB">
        <authorList>
            <consortium name="EnsemblPlants"/>
        </authorList>
    </citation>
    <scope>IDENTIFICATION</scope>
</reference>
<dbReference type="Proteomes" id="UP000008021">
    <property type="component" value="Chromosome 3"/>
</dbReference>
<accession>A0A0E0CXG3</accession>
<name>A0A0E0CXG3_9ORYZ</name>